<geneLocation type="plasmid" evidence="10">
    <name>pls_1 sequence</name>
</geneLocation>
<gene>
    <name evidence="9" type="ORF">BHF65_09320</name>
</gene>
<evidence type="ECO:0000256" key="7">
    <source>
        <dbReference type="SAM" id="Phobius"/>
    </source>
</evidence>
<evidence type="ECO:0000256" key="4">
    <source>
        <dbReference type="ARBA" id="ARBA00022692"/>
    </source>
</evidence>
<feature type="transmembrane region" description="Helical" evidence="7">
    <location>
        <begin position="184"/>
        <end position="200"/>
    </location>
</feature>
<dbReference type="Pfam" id="PF07690">
    <property type="entry name" value="MFS_1"/>
    <property type="match status" value="1"/>
</dbReference>
<dbReference type="PANTHER" id="PTHR43266">
    <property type="entry name" value="MACROLIDE-EFFLUX PROTEIN"/>
    <property type="match status" value="1"/>
</dbReference>
<evidence type="ECO:0000259" key="8">
    <source>
        <dbReference type="PROSITE" id="PS50850"/>
    </source>
</evidence>
<evidence type="ECO:0000256" key="2">
    <source>
        <dbReference type="ARBA" id="ARBA00022448"/>
    </source>
</evidence>
<dbReference type="AlphaFoldDB" id="A0A1D7TU11"/>
<dbReference type="PANTHER" id="PTHR43266:SF7">
    <property type="entry name" value="TRANSPORTER, PUTATIVE-RELATED"/>
    <property type="match status" value="1"/>
</dbReference>
<organism evidence="9 10">
    <name type="scientific">Ligilactobacillus salivarius</name>
    <dbReference type="NCBI Taxonomy" id="1624"/>
    <lineage>
        <taxon>Bacteria</taxon>
        <taxon>Bacillati</taxon>
        <taxon>Bacillota</taxon>
        <taxon>Bacilli</taxon>
        <taxon>Lactobacillales</taxon>
        <taxon>Lactobacillaceae</taxon>
        <taxon>Ligilactobacillus</taxon>
    </lineage>
</organism>
<keyword evidence="2" id="KW-0813">Transport</keyword>
<keyword evidence="3" id="KW-1003">Cell membrane</keyword>
<feature type="transmembrane region" description="Helical" evidence="7">
    <location>
        <begin position="38"/>
        <end position="59"/>
    </location>
</feature>
<feature type="domain" description="Major facilitator superfamily (MFS) profile" evidence="8">
    <location>
        <begin position="117"/>
        <end position="201"/>
    </location>
</feature>
<dbReference type="InterPro" id="IPR036259">
    <property type="entry name" value="MFS_trans_sf"/>
</dbReference>
<evidence type="ECO:0000256" key="3">
    <source>
        <dbReference type="ARBA" id="ARBA00022475"/>
    </source>
</evidence>
<feature type="transmembrane region" description="Helical" evidence="7">
    <location>
        <begin position="160"/>
        <end position="177"/>
    </location>
</feature>
<dbReference type="Gene3D" id="1.20.1250.20">
    <property type="entry name" value="MFS general substrate transporter like domains"/>
    <property type="match status" value="2"/>
</dbReference>
<sequence>MFVFLGLNSLVGPVIDSCINVLIKELFDKEKLITTNSLMNVSFDIAYIFGTLASSLVVLTGKSKVTFIVIAIIFLLIGGILASIKNITAAKPQIPISFGKSIQHMSSSLKFLWGNRPLFNVIIASFLWNLLIWGSLPVVLPILSKLFNHSVLMYSSLNSVQSIGIIVGSLLVGMISVKMDKIKIIYLSMIFQSLFLIVFSL</sequence>
<protein>
    <recommendedName>
        <fullName evidence="8">Major facilitator superfamily (MFS) profile domain-containing protein</fullName>
    </recommendedName>
</protein>
<dbReference type="GO" id="GO:0022857">
    <property type="term" value="F:transmembrane transporter activity"/>
    <property type="evidence" value="ECO:0007669"/>
    <property type="project" value="InterPro"/>
</dbReference>
<keyword evidence="5 7" id="KW-1133">Transmembrane helix</keyword>
<dbReference type="SUPFAM" id="SSF103473">
    <property type="entry name" value="MFS general substrate transporter"/>
    <property type="match status" value="1"/>
</dbReference>
<evidence type="ECO:0000256" key="5">
    <source>
        <dbReference type="ARBA" id="ARBA00022989"/>
    </source>
</evidence>
<dbReference type="GO" id="GO:0005886">
    <property type="term" value="C:plasma membrane"/>
    <property type="evidence" value="ECO:0007669"/>
    <property type="project" value="UniProtKB-SubCell"/>
</dbReference>
<dbReference type="InterPro" id="IPR011701">
    <property type="entry name" value="MFS"/>
</dbReference>
<keyword evidence="6 7" id="KW-0472">Membrane</keyword>
<dbReference type="Proteomes" id="UP000094723">
    <property type="component" value="Plasmid pLS_1"/>
</dbReference>
<dbReference type="InterPro" id="IPR020846">
    <property type="entry name" value="MFS_dom"/>
</dbReference>
<evidence type="ECO:0000313" key="9">
    <source>
        <dbReference type="EMBL" id="AOO74462.1"/>
    </source>
</evidence>
<keyword evidence="4 7" id="KW-0812">Transmembrane</keyword>
<keyword evidence="9" id="KW-0614">Plasmid</keyword>
<feature type="transmembrane region" description="Helical" evidence="7">
    <location>
        <begin position="118"/>
        <end position="140"/>
    </location>
</feature>
<feature type="transmembrane region" description="Helical" evidence="7">
    <location>
        <begin position="65"/>
        <end position="84"/>
    </location>
</feature>
<evidence type="ECO:0000256" key="6">
    <source>
        <dbReference type="ARBA" id="ARBA00023136"/>
    </source>
</evidence>
<evidence type="ECO:0000313" key="10">
    <source>
        <dbReference type="Proteomes" id="UP000094723"/>
    </source>
</evidence>
<dbReference type="PROSITE" id="PS50850">
    <property type="entry name" value="MFS"/>
    <property type="match status" value="1"/>
</dbReference>
<evidence type="ECO:0000256" key="1">
    <source>
        <dbReference type="ARBA" id="ARBA00004651"/>
    </source>
</evidence>
<dbReference type="EMBL" id="CP017108">
    <property type="protein sequence ID" value="AOO74462.1"/>
    <property type="molecule type" value="Genomic_DNA"/>
</dbReference>
<accession>A0A1D7TU11</accession>
<reference evidence="9 10" key="1">
    <citation type="submission" date="2016-09" db="EMBL/GenBank/DDBJ databases">
        <title>Complete Genome Sequence of Lactobacillus salivarius Jin.</title>
        <authorList>
            <person name="Jin N."/>
            <person name="Li C."/>
            <person name="Wang M."/>
            <person name="Ren D."/>
            <person name="Di Y."/>
            <person name="Pan R."/>
            <person name="Du S."/>
            <person name="Lu H."/>
            <person name="Li X."/>
            <person name="Tian M."/>
        </authorList>
    </citation>
    <scope>NUCLEOTIDE SEQUENCE [LARGE SCALE GENOMIC DNA]</scope>
    <source>
        <strain evidence="9 10">CICC 23174</strain>
        <plasmid evidence="10">pls_1 sequence</plasmid>
    </source>
</reference>
<proteinExistence type="predicted"/>
<comment type="subcellular location">
    <subcellularLocation>
        <location evidence="1">Cell membrane</location>
        <topology evidence="1">Multi-pass membrane protein</topology>
    </subcellularLocation>
</comment>
<name>A0A1D7TU11_9LACO</name>